<reference evidence="5 6" key="1">
    <citation type="submission" date="2007-06" db="EMBL/GenBank/DDBJ databases">
        <authorList>
            <person name="Shimkets L."/>
            <person name="Ferriera S."/>
            <person name="Johnson J."/>
            <person name="Kravitz S."/>
            <person name="Beeson K."/>
            <person name="Sutton G."/>
            <person name="Rogers Y.-H."/>
            <person name="Friedman R."/>
            <person name="Frazier M."/>
            <person name="Venter J.C."/>
        </authorList>
    </citation>
    <scope>NUCLEOTIDE SEQUENCE [LARGE SCALE GENOMIC DNA]</scope>
    <source>
        <strain evidence="5 6">SIR-1</strain>
    </source>
</reference>
<dbReference type="InterPro" id="IPR051012">
    <property type="entry name" value="CellSynth/LPSAsmb/PSIAsmb"/>
</dbReference>
<accession>A6GG84</accession>
<dbReference type="eggNOG" id="COG0457">
    <property type="taxonomic scope" value="Bacteria"/>
</dbReference>
<dbReference type="SUPFAM" id="SSF48452">
    <property type="entry name" value="TPR-like"/>
    <property type="match status" value="4"/>
</dbReference>
<dbReference type="RefSeq" id="WP_006975724.1">
    <property type="nucleotide sequence ID" value="NZ_ABCS01000103.1"/>
</dbReference>
<dbReference type="InterPro" id="IPR011990">
    <property type="entry name" value="TPR-like_helical_dom_sf"/>
</dbReference>
<dbReference type="eggNOG" id="COG2956">
    <property type="taxonomic scope" value="Bacteria"/>
</dbReference>
<evidence type="ECO:0000256" key="4">
    <source>
        <dbReference type="SAM" id="MobiDB-lite"/>
    </source>
</evidence>
<dbReference type="PROSITE" id="PS50293">
    <property type="entry name" value="TPR_REGION"/>
    <property type="match status" value="1"/>
</dbReference>
<dbReference type="Pfam" id="PF13176">
    <property type="entry name" value="TPR_7"/>
    <property type="match status" value="1"/>
</dbReference>
<proteinExistence type="predicted"/>
<name>A6GG84_9BACT</name>
<dbReference type="Pfam" id="PF13424">
    <property type="entry name" value="TPR_12"/>
    <property type="match status" value="1"/>
</dbReference>
<feature type="compositionally biased region" description="Basic and acidic residues" evidence="4">
    <location>
        <begin position="1"/>
        <end position="11"/>
    </location>
</feature>
<sequence length="1329" mass="151250">MQPAGLHRDPRSAPGHPPAADALDAIYRETEQWDALGELLITRAEVTEDEAVDEKVMYLQQAAKVNEEQQGDLDSAFAILQVAFNVDYSNEDTSRELERIATIGNKWGELLNEYNSIVNEIEDPLERCELWVKIGRWYGEHLDRPDYGIQSLHKALELNPESVNALRELSNFYRRAGQSAELAETLARIVPLEQEPEVQASTLLDLAQVQETGLGDLPAAIESYRRVLEIDSESTTALDSLARLHEAQGQWNELVAVLDRRAMIMDDPDEILVIRKRIGSVQEVNLQDAVAAIETFKDITATDATDREALQALERLYMAQGNIDEYLETLEAELDATADVDEQIAIYDKMAVALVEHADDKERAADVLEKILELDYTRDETYRKLEEIYFTLERWTELVEAYRNHVEAIEDVPTKIALLLAMGEVFEKQVEDVDRSIECYREILELDPNHFDAANTLSRLQEAIEDWPSAVETMDRLVGLNDDPQARLELLTRMGRVFFQKLDDQPEAERRLNDALTLDPGHVPALIILAEIYKSRGDWLKAARTLQSASDYSNNNFEKTNLAAEAGFIFLEELEDEGSATGLFSTAIAIDPEHVRVGKVLSRVYFEGENYEAADPIFDMLSRKSDQLELDDEELRELYLNAAKTARQLKLGEKALKRYKSAYDIDSTNHEVLTGMADLLFEQENWDRAFKLYQTILVQHRDSQSDDDTVLVYYRLGTVKRRQNEPRKALNYMEKALEVQPFNRQVLEAVIELQSAANDWEGVIQAKRALVDVVESDDERFDLYKEIGELYTEKLDNKTKAGEAYMQALDLRPTDFPMLHTLLGLYQETKQWDELISIIDRIVEIEDNGLRRSRYNYSAAVVLRDNLQAQDEAIDRFNMVLDDDPKYLKAFQAIDALVTKTKDWKSLERSYRKMIKRLPATGEEELALALWSNLGEIYRTRLNNFQSAAEVYNIVATQFDPNNPKWQIVLAELYERLLDQNPTEFAPKAVAAHQALIAQEPYRIESYHALFNIYRASKQTDKAWCVAQALNFLKKANDEQQDFYTKHRRDGFVRARQRLSETVMRRHVFHPDQDAYLTGILGIVAQPLAAWQAKELPPTIKAETRTDITLDPSPFAQVAKYVKDVLNVGAPDVYLRPNEPGDVAIINVKRDGAVHPTMVVYSNLLRGKKEHHLVFALGKSMMELYPPHYAYVTIDRSPQSLKQVFKACMRICGMQVQGENAAALDSIAREIKGRMSAGMVDQLGSLMKKFINAGGSTDVKRWAAAVELTTYRVGFLMCGDLQTAALMVSQEQNLLGSTMTPKDKIKELVLYSISEDYFDARRGIGLQVG</sequence>
<evidence type="ECO:0000313" key="6">
    <source>
        <dbReference type="Proteomes" id="UP000005801"/>
    </source>
</evidence>
<keyword evidence="1" id="KW-0677">Repeat</keyword>
<feature type="repeat" description="TPR" evidence="3">
    <location>
        <begin position="710"/>
        <end position="743"/>
    </location>
</feature>
<dbReference type="PROSITE" id="PS50005">
    <property type="entry name" value="TPR"/>
    <property type="match status" value="1"/>
</dbReference>
<evidence type="ECO:0000313" key="5">
    <source>
        <dbReference type="EMBL" id="EDM75105.1"/>
    </source>
</evidence>
<dbReference type="OrthoDB" id="5244639at2"/>
<keyword evidence="6" id="KW-1185">Reference proteome</keyword>
<keyword evidence="2 3" id="KW-0802">TPR repeat</keyword>
<dbReference type="Gene3D" id="1.25.40.10">
    <property type="entry name" value="Tetratricopeptide repeat domain"/>
    <property type="match status" value="6"/>
</dbReference>
<evidence type="ECO:0000256" key="3">
    <source>
        <dbReference type="PROSITE-ProRule" id="PRU00339"/>
    </source>
</evidence>
<dbReference type="PANTHER" id="PTHR45586">
    <property type="entry name" value="TPR REPEAT-CONTAINING PROTEIN PA4667"/>
    <property type="match status" value="1"/>
</dbReference>
<dbReference type="STRING" id="391625.PPSIR1_34008"/>
<dbReference type="PANTHER" id="PTHR45586:SF1">
    <property type="entry name" value="LIPOPOLYSACCHARIDE ASSEMBLY PROTEIN B"/>
    <property type="match status" value="1"/>
</dbReference>
<dbReference type="Proteomes" id="UP000005801">
    <property type="component" value="Unassembled WGS sequence"/>
</dbReference>
<dbReference type="EMBL" id="ABCS01000103">
    <property type="protein sequence ID" value="EDM75105.1"/>
    <property type="molecule type" value="Genomic_DNA"/>
</dbReference>
<comment type="caution">
    <text evidence="5">The sequence shown here is derived from an EMBL/GenBank/DDBJ whole genome shotgun (WGS) entry which is preliminary data.</text>
</comment>
<evidence type="ECO:0000256" key="1">
    <source>
        <dbReference type="ARBA" id="ARBA00022737"/>
    </source>
</evidence>
<dbReference type="Pfam" id="PF13181">
    <property type="entry name" value="TPR_8"/>
    <property type="match status" value="1"/>
</dbReference>
<organism evidence="5 6">
    <name type="scientific">Plesiocystis pacifica SIR-1</name>
    <dbReference type="NCBI Taxonomy" id="391625"/>
    <lineage>
        <taxon>Bacteria</taxon>
        <taxon>Pseudomonadati</taxon>
        <taxon>Myxococcota</taxon>
        <taxon>Polyangia</taxon>
        <taxon>Nannocystales</taxon>
        <taxon>Nannocystaceae</taxon>
        <taxon>Plesiocystis</taxon>
    </lineage>
</organism>
<gene>
    <name evidence="5" type="ORF">PPSIR1_34008</name>
</gene>
<dbReference type="SMART" id="SM00028">
    <property type="entry name" value="TPR"/>
    <property type="match status" value="10"/>
</dbReference>
<feature type="region of interest" description="Disordered" evidence="4">
    <location>
        <begin position="1"/>
        <end position="20"/>
    </location>
</feature>
<evidence type="ECO:0000256" key="2">
    <source>
        <dbReference type="ARBA" id="ARBA00022803"/>
    </source>
</evidence>
<dbReference type="InterPro" id="IPR019734">
    <property type="entry name" value="TPR_rpt"/>
</dbReference>
<protein>
    <submittedName>
        <fullName evidence="5">Tetratricopeptide repeat protein</fullName>
    </submittedName>
</protein>